<dbReference type="Gramene" id="NC7G0279120.1">
    <property type="protein sequence ID" value="NC7G0279120.1:cds"/>
    <property type="gene ID" value="NC7G0279120"/>
</dbReference>
<name>A0A5K1F219_9MAGN</name>
<organism evidence="2">
    <name type="scientific">Nymphaea colorata</name>
    <name type="common">pocket water lily</name>
    <dbReference type="NCBI Taxonomy" id="210225"/>
    <lineage>
        <taxon>Eukaryota</taxon>
        <taxon>Viridiplantae</taxon>
        <taxon>Streptophyta</taxon>
        <taxon>Embryophyta</taxon>
        <taxon>Tracheophyta</taxon>
        <taxon>Spermatophyta</taxon>
        <taxon>Magnoliopsida</taxon>
        <taxon>Nymphaeales</taxon>
        <taxon>Nymphaeaceae</taxon>
        <taxon>Nymphaea</taxon>
    </lineage>
</organism>
<feature type="compositionally biased region" description="Basic and acidic residues" evidence="1">
    <location>
        <begin position="35"/>
        <end position="71"/>
    </location>
</feature>
<dbReference type="EMBL" id="LR721785">
    <property type="protein sequence ID" value="VVW57207.1"/>
    <property type="molecule type" value="Genomic_DNA"/>
</dbReference>
<sequence>MDRSNPETLEDAYVVAECLVDTQRKSYTNTFRPSKKPDHGGKKEDRRKRKDESSTQHQVEKRTFFRKNDNF</sequence>
<dbReference type="AlphaFoldDB" id="A0A5K1F219"/>
<evidence type="ECO:0000313" key="2">
    <source>
        <dbReference type="EMBL" id="VVW57207.1"/>
    </source>
</evidence>
<accession>A0A5K1F219</accession>
<protein>
    <submittedName>
        <fullName evidence="2">Uncharacterized protein</fullName>
    </submittedName>
</protein>
<feature type="region of interest" description="Disordered" evidence="1">
    <location>
        <begin position="24"/>
        <end position="71"/>
    </location>
</feature>
<gene>
    <name evidence="2" type="ORF">NYM_LOCUS23802</name>
</gene>
<proteinExistence type="predicted"/>
<evidence type="ECO:0000256" key="1">
    <source>
        <dbReference type="SAM" id="MobiDB-lite"/>
    </source>
</evidence>
<reference evidence="2" key="1">
    <citation type="submission" date="2019-09" db="EMBL/GenBank/DDBJ databases">
        <authorList>
            <person name="Zhang L."/>
        </authorList>
    </citation>
    <scope>NUCLEOTIDE SEQUENCE</scope>
</reference>